<organism evidence="1 2">
    <name type="scientific">Mucilaginibacter pineti</name>
    <dbReference type="NCBI Taxonomy" id="1391627"/>
    <lineage>
        <taxon>Bacteria</taxon>
        <taxon>Pseudomonadati</taxon>
        <taxon>Bacteroidota</taxon>
        <taxon>Sphingobacteriia</taxon>
        <taxon>Sphingobacteriales</taxon>
        <taxon>Sphingobacteriaceae</taxon>
        <taxon>Mucilaginibacter</taxon>
    </lineage>
</organism>
<evidence type="ECO:0000313" key="1">
    <source>
        <dbReference type="EMBL" id="SDE45759.1"/>
    </source>
</evidence>
<sequence length="87" mass="10100">MNMKRYWFEFEVTNVRYDLALGCGVTAYNHADALHLLEDLVFKEKAIPIPKKTIEDVDISTLDARHVLLNMGPPNMRGVWYPLGYSW</sequence>
<dbReference type="EMBL" id="FNAI01000006">
    <property type="protein sequence ID" value="SDE45759.1"/>
    <property type="molecule type" value="Genomic_DNA"/>
</dbReference>
<proteinExistence type="predicted"/>
<name>A0A1G7D2L2_9SPHI</name>
<dbReference type="Proteomes" id="UP000199072">
    <property type="component" value="Unassembled WGS sequence"/>
</dbReference>
<gene>
    <name evidence="1" type="ORF">SAMN05216464_106211</name>
</gene>
<dbReference type="AlphaFoldDB" id="A0A1G7D2L2"/>
<dbReference type="STRING" id="1391627.SAMN05216464_106211"/>
<protein>
    <submittedName>
        <fullName evidence="1">Uncharacterized protein</fullName>
    </submittedName>
</protein>
<reference evidence="1 2" key="1">
    <citation type="submission" date="2016-10" db="EMBL/GenBank/DDBJ databases">
        <authorList>
            <person name="de Groot N.N."/>
        </authorList>
    </citation>
    <scope>NUCLEOTIDE SEQUENCE [LARGE SCALE GENOMIC DNA]</scope>
    <source>
        <strain evidence="1 2">47C3B</strain>
    </source>
</reference>
<evidence type="ECO:0000313" key="2">
    <source>
        <dbReference type="Proteomes" id="UP000199072"/>
    </source>
</evidence>
<keyword evidence="2" id="KW-1185">Reference proteome</keyword>
<accession>A0A1G7D2L2</accession>